<dbReference type="EMBL" id="JAQQWN010000005">
    <property type="protein sequence ID" value="KAK8084403.1"/>
    <property type="molecule type" value="Genomic_DNA"/>
</dbReference>
<proteinExistence type="predicted"/>
<dbReference type="RefSeq" id="XP_066668912.1">
    <property type="nucleotide sequence ID" value="XM_066809989.1"/>
</dbReference>
<name>A0ABR1WLL5_9PEZI</name>
<evidence type="ECO:0000313" key="1">
    <source>
        <dbReference type="EMBL" id="KAK8084403.1"/>
    </source>
</evidence>
<organism evidence="1 2">
    <name type="scientific">Apiospora hydei</name>
    <dbReference type="NCBI Taxonomy" id="1337664"/>
    <lineage>
        <taxon>Eukaryota</taxon>
        <taxon>Fungi</taxon>
        <taxon>Dikarya</taxon>
        <taxon>Ascomycota</taxon>
        <taxon>Pezizomycotina</taxon>
        <taxon>Sordariomycetes</taxon>
        <taxon>Xylariomycetidae</taxon>
        <taxon>Amphisphaeriales</taxon>
        <taxon>Apiosporaceae</taxon>
        <taxon>Apiospora</taxon>
    </lineage>
</organism>
<gene>
    <name evidence="1" type="ORF">PG997_005674</name>
</gene>
<sequence length="219" mass="23642">MRPASTISSDAIYQRQCRKILEPQFRPFRRVCLSRGPMNTHPPLERLFGPPVRSLARRGVGAVAVGVPRDGALADAEAIARRAPRPDGVRIRVRRHVPAAVAVAVQPGPEARVALPAPARLGLEPDAEVARLVELGDGVLPARAGQPGRVGRRCRAAHDRVLACEKVAGEVIVVHFWKPKVGNFGVGSVSVVLAGVIDGRRRSSCLMESELRRLLLLLL</sequence>
<reference evidence="1 2" key="1">
    <citation type="submission" date="2023-01" db="EMBL/GenBank/DDBJ databases">
        <title>Analysis of 21 Apiospora genomes using comparative genomics revels a genus with tremendous synthesis potential of carbohydrate active enzymes and secondary metabolites.</title>
        <authorList>
            <person name="Sorensen T."/>
        </authorList>
    </citation>
    <scope>NUCLEOTIDE SEQUENCE [LARGE SCALE GENOMIC DNA]</scope>
    <source>
        <strain evidence="1 2">CBS 114990</strain>
    </source>
</reference>
<accession>A0ABR1WLL5</accession>
<dbReference type="Proteomes" id="UP001433268">
    <property type="component" value="Unassembled WGS sequence"/>
</dbReference>
<comment type="caution">
    <text evidence="1">The sequence shown here is derived from an EMBL/GenBank/DDBJ whole genome shotgun (WGS) entry which is preliminary data.</text>
</comment>
<dbReference type="GeneID" id="92043049"/>
<protein>
    <submittedName>
        <fullName evidence="1">Uncharacterized protein</fullName>
    </submittedName>
</protein>
<keyword evidence="2" id="KW-1185">Reference proteome</keyword>
<evidence type="ECO:0000313" key="2">
    <source>
        <dbReference type="Proteomes" id="UP001433268"/>
    </source>
</evidence>